<keyword evidence="2" id="KW-1133">Transmembrane helix</keyword>
<keyword evidence="4" id="KW-1185">Reference proteome</keyword>
<evidence type="ECO:0008006" key="5">
    <source>
        <dbReference type="Google" id="ProtNLM"/>
    </source>
</evidence>
<organism evidence="3 4">
    <name type="scientific">Paenibacillus solani</name>
    <dbReference type="NCBI Taxonomy" id="1705565"/>
    <lineage>
        <taxon>Bacteria</taxon>
        <taxon>Bacillati</taxon>
        <taxon>Bacillota</taxon>
        <taxon>Bacilli</taxon>
        <taxon>Bacillales</taxon>
        <taxon>Paenibacillaceae</taxon>
        <taxon>Paenibacillus</taxon>
    </lineage>
</organism>
<comment type="caution">
    <text evidence="3">The sequence shown here is derived from an EMBL/GenBank/DDBJ whole genome shotgun (WGS) entry which is preliminary data.</text>
</comment>
<dbReference type="EMBL" id="LIUT01000001">
    <property type="protein sequence ID" value="KOR88397.1"/>
    <property type="molecule type" value="Genomic_DNA"/>
</dbReference>
<protein>
    <recommendedName>
        <fullName evidence="5">DUF4190 domain-containing protein</fullName>
    </recommendedName>
</protein>
<dbReference type="InterPro" id="IPR055338">
    <property type="entry name" value="YqfX-like"/>
</dbReference>
<sequence length="124" mass="13892">MDKKNRKHKMKVLEGRRNRVDFPRKDHREEYAAEVAPPMDAQVRRNTGKDSTQDRSNTNGRTVGYVGLVLGIASLFMWSVILGPIAAVVGYYAYNKGSRTTGAWSIGLGLLATISYFILIPFSR</sequence>
<feature type="compositionally biased region" description="Basic residues" evidence="1">
    <location>
        <begin position="1"/>
        <end position="10"/>
    </location>
</feature>
<dbReference type="RefSeq" id="WP_053489127.1">
    <property type="nucleotide sequence ID" value="NZ_LIUT01000001.1"/>
</dbReference>
<proteinExistence type="predicted"/>
<reference evidence="4" key="1">
    <citation type="submission" date="2015-08" db="EMBL/GenBank/DDBJ databases">
        <title>Genome sequencing project for genomic taxonomy and phylogenomics of Bacillus-like bacteria.</title>
        <authorList>
            <person name="Liu B."/>
            <person name="Wang J."/>
            <person name="Zhu Y."/>
            <person name="Liu G."/>
            <person name="Chen Q."/>
            <person name="Chen Z."/>
            <person name="Lan J."/>
            <person name="Che J."/>
            <person name="Ge C."/>
            <person name="Shi H."/>
            <person name="Pan Z."/>
            <person name="Liu X."/>
        </authorList>
    </citation>
    <scope>NUCLEOTIDE SEQUENCE [LARGE SCALE GENOMIC DNA]</scope>
    <source>
        <strain evidence="4">FJAT-22460</strain>
    </source>
</reference>
<feature type="region of interest" description="Disordered" evidence="1">
    <location>
        <begin position="1"/>
        <end position="59"/>
    </location>
</feature>
<evidence type="ECO:0000256" key="2">
    <source>
        <dbReference type="SAM" id="Phobius"/>
    </source>
</evidence>
<evidence type="ECO:0000256" key="1">
    <source>
        <dbReference type="SAM" id="MobiDB-lite"/>
    </source>
</evidence>
<feature type="compositionally biased region" description="Basic and acidic residues" evidence="1">
    <location>
        <begin position="11"/>
        <end position="31"/>
    </location>
</feature>
<dbReference type="OrthoDB" id="1754157at2"/>
<name>A0A0M1P1Z7_9BACL</name>
<feature type="transmembrane region" description="Helical" evidence="2">
    <location>
        <begin position="104"/>
        <end position="122"/>
    </location>
</feature>
<keyword evidence="2" id="KW-0812">Transmembrane</keyword>
<dbReference type="PANTHER" id="PTHR40040:SF1">
    <property type="entry name" value="MEMBRANE PROTEIN"/>
    <property type="match status" value="1"/>
</dbReference>
<feature type="transmembrane region" description="Helical" evidence="2">
    <location>
        <begin position="65"/>
        <end position="92"/>
    </location>
</feature>
<dbReference type="AlphaFoldDB" id="A0A0M1P1Z7"/>
<accession>A0A0M1P1Z7</accession>
<keyword evidence="2" id="KW-0472">Membrane</keyword>
<gene>
    <name evidence="3" type="ORF">AM231_04020</name>
</gene>
<evidence type="ECO:0000313" key="4">
    <source>
        <dbReference type="Proteomes" id="UP000036932"/>
    </source>
</evidence>
<dbReference type="PATRIC" id="fig|1705565.3.peg.2684"/>
<dbReference type="PANTHER" id="PTHR40040">
    <property type="entry name" value="SMALL HYDROPHOBIC PROTEIN-RELATED"/>
    <property type="match status" value="1"/>
</dbReference>
<evidence type="ECO:0000313" key="3">
    <source>
        <dbReference type="EMBL" id="KOR88397.1"/>
    </source>
</evidence>
<dbReference type="Proteomes" id="UP000036932">
    <property type="component" value="Unassembled WGS sequence"/>
</dbReference>